<dbReference type="AlphaFoldDB" id="A0A8T0FBQ1"/>
<name>A0A8T0FBQ1_ARGBR</name>
<protein>
    <submittedName>
        <fullName evidence="1">Uncharacterized protein</fullName>
    </submittedName>
</protein>
<gene>
    <name evidence="1" type="ORF">HNY73_006701</name>
</gene>
<evidence type="ECO:0000313" key="1">
    <source>
        <dbReference type="EMBL" id="KAF8788687.1"/>
    </source>
</evidence>
<proteinExistence type="predicted"/>
<dbReference type="EMBL" id="JABXBU010000012">
    <property type="protein sequence ID" value="KAF8788687.1"/>
    <property type="molecule type" value="Genomic_DNA"/>
</dbReference>
<comment type="caution">
    <text evidence="1">The sequence shown here is derived from an EMBL/GenBank/DDBJ whole genome shotgun (WGS) entry which is preliminary data.</text>
</comment>
<organism evidence="1 2">
    <name type="scientific">Argiope bruennichi</name>
    <name type="common">Wasp spider</name>
    <name type="synonym">Aranea bruennichi</name>
    <dbReference type="NCBI Taxonomy" id="94029"/>
    <lineage>
        <taxon>Eukaryota</taxon>
        <taxon>Metazoa</taxon>
        <taxon>Ecdysozoa</taxon>
        <taxon>Arthropoda</taxon>
        <taxon>Chelicerata</taxon>
        <taxon>Arachnida</taxon>
        <taxon>Araneae</taxon>
        <taxon>Araneomorphae</taxon>
        <taxon>Entelegynae</taxon>
        <taxon>Araneoidea</taxon>
        <taxon>Araneidae</taxon>
        <taxon>Argiope</taxon>
    </lineage>
</organism>
<sequence>MRDISPILEEERGIKDHSRWPKMDKESERAFKVLLVTTFFKIIDISPILEEELGIKGYPGWIKDHTQRRREKEQVDNME</sequence>
<reference evidence="1" key="2">
    <citation type="submission" date="2020-06" db="EMBL/GenBank/DDBJ databases">
        <authorList>
            <person name="Sheffer M."/>
        </authorList>
    </citation>
    <scope>NUCLEOTIDE SEQUENCE</scope>
</reference>
<evidence type="ECO:0000313" key="2">
    <source>
        <dbReference type="Proteomes" id="UP000807504"/>
    </source>
</evidence>
<reference evidence="1" key="1">
    <citation type="journal article" date="2020" name="bioRxiv">
        <title>Chromosome-level reference genome of the European wasp spider Argiope bruennichi: a resource for studies on range expansion and evolutionary adaptation.</title>
        <authorList>
            <person name="Sheffer M.M."/>
            <person name="Hoppe A."/>
            <person name="Krehenwinkel H."/>
            <person name="Uhl G."/>
            <person name="Kuss A.W."/>
            <person name="Jensen L."/>
            <person name="Jensen C."/>
            <person name="Gillespie R.G."/>
            <person name="Hoff K.J."/>
            <person name="Prost S."/>
        </authorList>
    </citation>
    <scope>NUCLEOTIDE SEQUENCE</scope>
</reference>
<keyword evidence="2" id="KW-1185">Reference proteome</keyword>
<accession>A0A8T0FBQ1</accession>
<dbReference type="Proteomes" id="UP000807504">
    <property type="component" value="Unassembled WGS sequence"/>
</dbReference>